<feature type="compositionally biased region" description="Low complexity" evidence="1">
    <location>
        <begin position="305"/>
        <end position="321"/>
    </location>
</feature>
<evidence type="ECO:0000313" key="3">
    <source>
        <dbReference type="EMBL" id="QMV71746.1"/>
    </source>
</evidence>
<dbReference type="RefSeq" id="WP_182326179.1">
    <property type="nucleotide sequence ID" value="NZ_CP058554.1"/>
</dbReference>
<dbReference type="Pfam" id="PF03783">
    <property type="entry name" value="CsgG"/>
    <property type="match status" value="1"/>
</dbReference>
<keyword evidence="4" id="KW-1185">Reference proteome</keyword>
<evidence type="ECO:0000256" key="2">
    <source>
        <dbReference type="SAM" id="SignalP"/>
    </source>
</evidence>
<evidence type="ECO:0000256" key="1">
    <source>
        <dbReference type="SAM" id="MobiDB-lite"/>
    </source>
</evidence>
<reference evidence="3 4" key="1">
    <citation type="journal article" date="2020" name="G3 (Bethesda)">
        <title>CeMbio - The Caenorhabditis elegans Microbiome Resource.</title>
        <authorList>
            <person name="Dirksen P."/>
            <person name="Assie A."/>
            <person name="Zimmermann J."/>
            <person name="Zhang F."/>
            <person name="Tietje A.M."/>
            <person name="Marsh S.A."/>
            <person name="Felix M.A."/>
            <person name="Shapira M."/>
            <person name="Kaleta C."/>
            <person name="Schulenburg H."/>
            <person name="Samuel B."/>
        </authorList>
    </citation>
    <scope>NUCLEOTIDE SEQUENCE [LARGE SCALE GENOMIC DNA]</scope>
    <source>
        <strain evidence="3 4">BIGb0172</strain>
    </source>
</reference>
<dbReference type="GO" id="GO:0030288">
    <property type="term" value="C:outer membrane-bounded periplasmic space"/>
    <property type="evidence" value="ECO:0007669"/>
    <property type="project" value="InterPro"/>
</dbReference>
<keyword evidence="2" id="KW-0732">Signal</keyword>
<evidence type="ECO:0008006" key="5">
    <source>
        <dbReference type="Google" id="ProtNLM"/>
    </source>
</evidence>
<dbReference type="EMBL" id="CP058554">
    <property type="protein sequence ID" value="QMV71746.1"/>
    <property type="molecule type" value="Genomic_DNA"/>
</dbReference>
<protein>
    <recommendedName>
        <fullName evidence="5">OmpA family protein</fullName>
    </recommendedName>
</protein>
<accession>A0A7G5ECM1</accession>
<evidence type="ECO:0000313" key="4">
    <source>
        <dbReference type="Proteomes" id="UP000515240"/>
    </source>
</evidence>
<proteinExistence type="predicted"/>
<dbReference type="Gene3D" id="3.40.50.10610">
    <property type="entry name" value="ABC-type transport auxiliary lipoprotein component"/>
    <property type="match status" value="1"/>
</dbReference>
<feature type="region of interest" description="Disordered" evidence="1">
    <location>
        <begin position="302"/>
        <end position="321"/>
    </location>
</feature>
<sequence length="458" mass="48926">MHAIHLSPLPARASLPRRTMTLSALAATLLLSGCALPTYQQVRMADDEAPVMQGPGPRHNGTPLDGSFACLSHRIVEQGKGRAPLSIAVGDIKDYTGKYSQGDGNVVTQGGSLMVYSALGKLGGAIDVRERFDTRVAELELAYTDRRQLGDGNQHALADEKGQRAVPWLPYYGGSILRSDYYIIGGLTEVNYNIQSGGIEAQVNQIGPRYRVFTMNVGADLRIVETKTLRVVRAVSLQKQIVGREIGVGIFRFFGSNLFDINAGSKDLEPVQLGVRTTLEQGVLELISTVTQTPAGPCMEGAKTAAGEPAAPAGEGPVAPAVAPAPASAPAVAPVAAATDPMPEKTKAAMTSLDVVFEENNTRIAQQSATAAETVATRLRAGQGVRMALLARENENDQNPARRDALTEERLQALRTELAQHGIPPSQVQVQWRPTPGDTTVHRYGAGYRLLARLQVKP</sequence>
<feature type="signal peptide" evidence="2">
    <location>
        <begin position="1"/>
        <end position="26"/>
    </location>
</feature>
<gene>
    <name evidence="3" type="ORF">HS961_02225</name>
</gene>
<dbReference type="KEGG" id="cpis:HS961_02225"/>
<name>A0A7G5ECM1_9BURK</name>
<dbReference type="InterPro" id="IPR005534">
    <property type="entry name" value="Curli_assmbl/transp-comp_CsgG"/>
</dbReference>
<dbReference type="Proteomes" id="UP000515240">
    <property type="component" value="Chromosome"/>
</dbReference>
<organism evidence="3 4">
    <name type="scientific">Comamonas piscis</name>
    <dbReference type="NCBI Taxonomy" id="1562974"/>
    <lineage>
        <taxon>Bacteria</taxon>
        <taxon>Pseudomonadati</taxon>
        <taxon>Pseudomonadota</taxon>
        <taxon>Betaproteobacteria</taxon>
        <taxon>Burkholderiales</taxon>
        <taxon>Comamonadaceae</taxon>
        <taxon>Comamonas</taxon>
    </lineage>
</organism>
<feature type="chain" id="PRO_5028864005" description="OmpA family protein" evidence="2">
    <location>
        <begin position="27"/>
        <end position="458"/>
    </location>
</feature>
<dbReference type="AlphaFoldDB" id="A0A7G5ECM1"/>